<proteinExistence type="predicted"/>
<accession>A0AAV2D347</accession>
<evidence type="ECO:0000256" key="1">
    <source>
        <dbReference type="SAM" id="Phobius"/>
    </source>
</evidence>
<dbReference type="Proteomes" id="UP001497516">
    <property type="component" value="Chromosome 10"/>
</dbReference>
<keyword evidence="1" id="KW-0472">Membrane</keyword>
<evidence type="ECO:0000313" key="3">
    <source>
        <dbReference type="Proteomes" id="UP001497516"/>
    </source>
</evidence>
<protein>
    <submittedName>
        <fullName evidence="2">Uncharacterized protein</fullName>
    </submittedName>
</protein>
<keyword evidence="1" id="KW-0812">Transmembrane</keyword>
<feature type="transmembrane region" description="Helical" evidence="1">
    <location>
        <begin position="119"/>
        <end position="141"/>
    </location>
</feature>
<dbReference type="EMBL" id="OZ034814">
    <property type="protein sequence ID" value="CAL1363278.1"/>
    <property type="molecule type" value="Genomic_DNA"/>
</dbReference>
<dbReference type="AlphaFoldDB" id="A0AAV2D347"/>
<name>A0AAV2D347_9ROSI</name>
<evidence type="ECO:0000313" key="2">
    <source>
        <dbReference type="EMBL" id="CAL1363278.1"/>
    </source>
</evidence>
<keyword evidence="1" id="KW-1133">Transmembrane helix</keyword>
<sequence length="206" mass="23959">MPAATRHRWKGLFQSQQRPCFLQPFPSSSEERTPHLEIGFASQTCRFFPPLVIPNLRVRYGQRCFELEIAPMNNCNGSVDLLTNPNYISWLMKMESRQQEAMVSFPGYIQILGFCRATYISGIIGLMWLQTANNSLLFRLLRMRMAHRMDAHFEEVQVCPVPAFLMQLCFPSHKLEFQAENEKNYLALKNKLCEGSQVHQQGRRQL</sequence>
<keyword evidence="3" id="KW-1185">Reference proteome</keyword>
<gene>
    <name evidence="2" type="ORF">LTRI10_LOCUS9848</name>
</gene>
<organism evidence="2 3">
    <name type="scientific">Linum trigynum</name>
    <dbReference type="NCBI Taxonomy" id="586398"/>
    <lineage>
        <taxon>Eukaryota</taxon>
        <taxon>Viridiplantae</taxon>
        <taxon>Streptophyta</taxon>
        <taxon>Embryophyta</taxon>
        <taxon>Tracheophyta</taxon>
        <taxon>Spermatophyta</taxon>
        <taxon>Magnoliopsida</taxon>
        <taxon>eudicotyledons</taxon>
        <taxon>Gunneridae</taxon>
        <taxon>Pentapetalae</taxon>
        <taxon>rosids</taxon>
        <taxon>fabids</taxon>
        <taxon>Malpighiales</taxon>
        <taxon>Linaceae</taxon>
        <taxon>Linum</taxon>
    </lineage>
</organism>
<reference evidence="2 3" key="1">
    <citation type="submission" date="2024-04" db="EMBL/GenBank/DDBJ databases">
        <authorList>
            <person name="Fracassetti M."/>
        </authorList>
    </citation>
    <scope>NUCLEOTIDE SEQUENCE [LARGE SCALE GENOMIC DNA]</scope>
</reference>